<dbReference type="AlphaFoldDB" id="A0A839IKU6"/>
<dbReference type="InterPro" id="IPR036412">
    <property type="entry name" value="HAD-like_sf"/>
</dbReference>
<dbReference type="InterPro" id="IPR050155">
    <property type="entry name" value="HAD-like_hydrolase_sf"/>
</dbReference>
<sequence>MSEQNSVQDQTLQPPQWDQIETVLLDMDGTLLDLHFDSHFWLEHLPERYAQLHKLDQASAREHVLTAIRSQQGTLNWYSLDYWAERFQVDIVALKKEVQHLIGFRSDARHLLEFLQQHKARVVLATNSDQHGLSLKLPPTGLDQLVDDIVSSADFGIAKEEPEFWKALQSVVPYNPETTLLIDDNEQVLDSAQSFGIRYLYTILQPDMASPERNVTRYPGVRTFDQITR</sequence>
<dbReference type="NCBIfam" id="TIGR01509">
    <property type="entry name" value="HAD-SF-IA-v3"/>
    <property type="match status" value="1"/>
</dbReference>
<comment type="caution">
    <text evidence="1">The sequence shown here is derived from an EMBL/GenBank/DDBJ whole genome shotgun (WGS) entry which is preliminary data.</text>
</comment>
<dbReference type="GO" id="GO:0008253">
    <property type="term" value="F:5'-nucleotidase activity"/>
    <property type="evidence" value="ECO:0007669"/>
    <property type="project" value="UniProtKB-EC"/>
</dbReference>
<protein>
    <submittedName>
        <fullName evidence="1">GMP/IMP nucleotidase</fullName>
        <ecNumber evidence="1">3.1.3.5</ecNumber>
    </submittedName>
</protein>
<evidence type="ECO:0000313" key="2">
    <source>
        <dbReference type="Proteomes" id="UP000565262"/>
    </source>
</evidence>
<dbReference type="InterPro" id="IPR006439">
    <property type="entry name" value="HAD-SF_hydro_IA"/>
</dbReference>
<dbReference type="EC" id="3.1.3.5" evidence="1"/>
<dbReference type="PANTHER" id="PTHR43434">
    <property type="entry name" value="PHOSPHOGLYCOLATE PHOSPHATASE"/>
    <property type="match status" value="1"/>
</dbReference>
<keyword evidence="1" id="KW-0378">Hydrolase</keyword>
<dbReference type="PANTHER" id="PTHR43434:SF3">
    <property type="entry name" value="GMP_IMP NUCLEOTIDASE YRFG"/>
    <property type="match status" value="1"/>
</dbReference>
<dbReference type="Pfam" id="PF00702">
    <property type="entry name" value="Hydrolase"/>
    <property type="match status" value="1"/>
</dbReference>
<dbReference type="SFLD" id="SFLDG01129">
    <property type="entry name" value="C1.5:_HAD__Beta-PGM__Phosphata"/>
    <property type="match status" value="1"/>
</dbReference>
<reference evidence="1 2" key="1">
    <citation type="submission" date="2020-08" db="EMBL/GenBank/DDBJ databases">
        <title>Oceanospirillum sp. nov. isolated from marine sediment.</title>
        <authorList>
            <person name="Ji X."/>
        </authorList>
    </citation>
    <scope>NUCLEOTIDE SEQUENCE [LARGE SCALE GENOMIC DNA]</scope>
    <source>
        <strain evidence="1 2">D5</strain>
    </source>
</reference>
<evidence type="ECO:0000313" key="1">
    <source>
        <dbReference type="EMBL" id="MBB1485129.1"/>
    </source>
</evidence>
<dbReference type="GO" id="GO:0006281">
    <property type="term" value="P:DNA repair"/>
    <property type="evidence" value="ECO:0007669"/>
    <property type="project" value="TreeGrafter"/>
</dbReference>
<accession>A0A839IKU6</accession>
<gene>
    <name evidence="1" type="primary">yrfG</name>
    <name evidence="1" type="ORF">H4O21_00660</name>
</gene>
<dbReference type="Proteomes" id="UP000565262">
    <property type="component" value="Unassembled WGS sequence"/>
</dbReference>
<dbReference type="Gene3D" id="3.40.50.1000">
    <property type="entry name" value="HAD superfamily/HAD-like"/>
    <property type="match status" value="1"/>
</dbReference>
<organism evidence="1 2">
    <name type="scientific">Oceanospirillum sediminis</name>
    <dbReference type="NCBI Taxonomy" id="2760088"/>
    <lineage>
        <taxon>Bacteria</taxon>
        <taxon>Pseudomonadati</taxon>
        <taxon>Pseudomonadota</taxon>
        <taxon>Gammaproteobacteria</taxon>
        <taxon>Oceanospirillales</taxon>
        <taxon>Oceanospirillaceae</taxon>
        <taxon>Oceanospirillum</taxon>
    </lineage>
</organism>
<dbReference type="GO" id="GO:0005829">
    <property type="term" value="C:cytosol"/>
    <property type="evidence" value="ECO:0007669"/>
    <property type="project" value="TreeGrafter"/>
</dbReference>
<dbReference type="RefSeq" id="WP_182806885.1">
    <property type="nucleotide sequence ID" value="NZ_JACJFM010000001.1"/>
</dbReference>
<dbReference type="EMBL" id="JACJFM010000001">
    <property type="protein sequence ID" value="MBB1485129.1"/>
    <property type="molecule type" value="Genomic_DNA"/>
</dbReference>
<dbReference type="CDD" id="cd01427">
    <property type="entry name" value="HAD_like"/>
    <property type="match status" value="1"/>
</dbReference>
<dbReference type="SFLD" id="SFLDS00003">
    <property type="entry name" value="Haloacid_Dehalogenase"/>
    <property type="match status" value="1"/>
</dbReference>
<name>A0A839IKU6_9GAMM</name>
<dbReference type="GO" id="GO:0008967">
    <property type="term" value="F:phosphoglycolate phosphatase activity"/>
    <property type="evidence" value="ECO:0007669"/>
    <property type="project" value="TreeGrafter"/>
</dbReference>
<dbReference type="NCBIfam" id="NF011564">
    <property type="entry name" value="PRK14988.1"/>
    <property type="match status" value="1"/>
</dbReference>
<proteinExistence type="predicted"/>
<dbReference type="SUPFAM" id="SSF56784">
    <property type="entry name" value="HAD-like"/>
    <property type="match status" value="1"/>
</dbReference>
<keyword evidence="2" id="KW-1185">Reference proteome</keyword>
<dbReference type="InterPro" id="IPR023214">
    <property type="entry name" value="HAD_sf"/>
</dbReference>